<evidence type="ECO:0000256" key="1">
    <source>
        <dbReference type="ARBA" id="ARBA00004141"/>
    </source>
</evidence>
<keyword evidence="3 6" id="KW-1133">Transmembrane helix</keyword>
<organism evidence="8 9">
    <name type="scientific">Neonectria magnoliae</name>
    <dbReference type="NCBI Taxonomy" id="2732573"/>
    <lineage>
        <taxon>Eukaryota</taxon>
        <taxon>Fungi</taxon>
        <taxon>Dikarya</taxon>
        <taxon>Ascomycota</taxon>
        <taxon>Pezizomycotina</taxon>
        <taxon>Sordariomycetes</taxon>
        <taxon>Hypocreomycetidae</taxon>
        <taxon>Hypocreales</taxon>
        <taxon>Nectriaceae</taxon>
        <taxon>Neonectria</taxon>
    </lineage>
</organism>
<evidence type="ECO:0000256" key="5">
    <source>
        <dbReference type="ARBA" id="ARBA00038359"/>
    </source>
</evidence>
<evidence type="ECO:0000313" key="8">
    <source>
        <dbReference type="EMBL" id="KAK7432908.1"/>
    </source>
</evidence>
<comment type="subcellular location">
    <subcellularLocation>
        <location evidence="1">Membrane</location>
        <topology evidence="1">Multi-pass membrane protein</topology>
    </subcellularLocation>
</comment>
<accession>A0ABR1IH46</accession>
<keyword evidence="9" id="KW-1185">Reference proteome</keyword>
<dbReference type="InterPro" id="IPR049326">
    <property type="entry name" value="Rhodopsin_dom_fungi"/>
</dbReference>
<feature type="domain" description="Rhodopsin" evidence="7">
    <location>
        <begin position="38"/>
        <end position="276"/>
    </location>
</feature>
<evidence type="ECO:0000256" key="2">
    <source>
        <dbReference type="ARBA" id="ARBA00022692"/>
    </source>
</evidence>
<reference evidence="8 9" key="1">
    <citation type="journal article" date="2025" name="Microbiol. Resour. Announc.">
        <title>Draft genome sequences for Neonectria magnoliae and Neonectria punicea, canker pathogens of Liriodendron tulipifera and Acer saccharum in West Virginia.</title>
        <authorList>
            <person name="Petronek H.M."/>
            <person name="Kasson M.T."/>
            <person name="Metheny A.M."/>
            <person name="Stauder C.M."/>
            <person name="Lovett B."/>
            <person name="Lynch S.C."/>
            <person name="Garnas J.R."/>
            <person name="Kasson L.R."/>
            <person name="Stajich J.E."/>
        </authorList>
    </citation>
    <scope>NUCLEOTIDE SEQUENCE [LARGE SCALE GENOMIC DNA]</scope>
    <source>
        <strain evidence="8 9">NRRL 64651</strain>
    </source>
</reference>
<feature type="transmembrane region" description="Helical" evidence="6">
    <location>
        <begin position="53"/>
        <end position="71"/>
    </location>
</feature>
<feature type="transmembrane region" description="Helical" evidence="6">
    <location>
        <begin position="212"/>
        <end position="234"/>
    </location>
</feature>
<dbReference type="Pfam" id="PF20684">
    <property type="entry name" value="Fung_rhodopsin"/>
    <property type="match status" value="1"/>
</dbReference>
<evidence type="ECO:0000259" key="7">
    <source>
        <dbReference type="Pfam" id="PF20684"/>
    </source>
</evidence>
<evidence type="ECO:0000256" key="4">
    <source>
        <dbReference type="ARBA" id="ARBA00023136"/>
    </source>
</evidence>
<feature type="transmembrane region" description="Helical" evidence="6">
    <location>
        <begin position="20"/>
        <end position="41"/>
    </location>
</feature>
<dbReference type="EMBL" id="JAZAVK010000002">
    <property type="protein sequence ID" value="KAK7432908.1"/>
    <property type="molecule type" value="Genomic_DNA"/>
</dbReference>
<gene>
    <name evidence="8" type="ORF">QQZ08_000379</name>
</gene>
<comment type="similarity">
    <text evidence="5">Belongs to the SAT4 family.</text>
</comment>
<dbReference type="Proteomes" id="UP001498421">
    <property type="component" value="Unassembled WGS sequence"/>
</dbReference>
<keyword evidence="4 6" id="KW-0472">Membrane</keyword>
<comment type="caution">
    <text evidence="8">The sequence shown here is derived from an EMBL/GenBank/DDBJ whole genome shotgun (WGS) entry which is preliminary data.</text>
</comment>
<protein>
    <recommendedName>
        <fullName evidence="7">Rhodopsin domain-containing protein</fullName>
    </recommendedName>
</protein>
<evidence type="ECO:0000256" key="6">
    <source>
        <dbReference type="SAM" id="Phobius"/>
    </source>
</evidence>
<dbReference type="PANTHER" id="PTHR33048:SF15">
    <property type="entry name" value="INTEGRAL MEMBRANE PROTEIN"/>
    <property type="match status" value="1"/>
</dbReference>
<keyword evidence="2 6" id="KW-0812">Transmembrane</keyword>
<feature type="transmembrane region" description="Helical" evidence="6">
    <location>
        <begin position="104"/>
        <end position="122"/>
    </location>
</feature>
<dbReference type="PANTHER" id="PTHR33048">
    <property type="entry name" value="PTH11-LIKE INTEGRAL MEMBRANE PROTEIN (AFU_ORTHOLOGUE AFUA_5G11245)"/>
    <property type="match status" value="1"/>
</dbReference>
<sequence>MADSQQEWHSVHPEGLAKGILVITILFTITTVAMLSLRGYIRTVNRLNGLEDYMMYIGGILNLAHNIAILYGCHTGIGTRDAKLNTPILIEGAKVCQMVTVWQLLYVTSSPFIKVSICLTLIRVAMQRRYTYPLYAVCAITVAMTIMAFTVVFIQCRPFKASWTGQGECISVDVIIIPTYIFSAVNIFVDWVVAIMPAFILWHLQLRRKLKLLSMGILGVGVLASIATIIRMLYVPDYAATENKLYKLGFVILWTVVELSLGILAGSLPSLRKFFKSLSKDHSSGGHNSLGTDLVTIGGVSRNRNRVTPGAAYDCELNTTVGVGRDENSDGANDKDDDSTRRIIHVTRDVSQAYS</sequence>
<evidence type="ECO:0000313" key="9">
    <source>
        <dbReference type="Proteomes" id="UP001498421"/>
    </source>
</evidence>
<dbReference type="InterPro" id="IPR052337">
    <property type="entry name" value="SAT4-like"/>
</dbReference>
<proteinExistence type="inferred from homology"/>
<feature type="transmembrane region" description="Helical" evidence="6">
    <location>
        <begin position="134"/>
        <end position="154"/>
    </location>
</feature>
<feature type="transmembrane region" description="Helical" evidence="6">
    <location>
        <begin position="246"/>
        <end position="268"/>
    </location>
</feature>
<name>A0ABR1IH46_9HYPO</name>
<evidence type="ECO:0000256" key="3">
    <source>
        <dbReference type="ARBA" id="ARBA00022989"/>
    </source>
</evidence>
<feature type="transmembrane region" description="Helical" evidence="6">
    <location>
        <begin position="174"/>
        <end position="200"/>
    </location>
</feature>